<evidence type="ECO:0000256" key="1">
    <source>
        <dbReference type="SAM" id="MobiDB-lite"/>
    </source>
</evidence>
<evidence type="ECO:0000313" key="4">
    <source>
        <dbReference type="EMBL" id="POI34341.1"/>
    </source>
</evidence>
<dbReference type="Gene3D" id="3.10.20.90">
    <property type="entry name" value="Phosphatidylinositol 3-kinase Catalytic Subunit, Chain A, domain 1"/>
    <property type="match status" value="1"/>
</dbReference>
<dbReference type="GO" id="GO:1901222">
    <property type="term" value="P:regulation of non-canonical NF-kappaB signal transduction"/>
    <property type="evidence" value="ECO:0007669"/>
    <property type="project" value="TreeGrafter"/>
</dbReference>
<dbReference type="Pfam" id="PF16517">
    <property type="entry name" value="Nore1-SARAH"/>
    <property type="match status" value="1"/>
</dbReference>
<dbReference type="PROSITE" id="PS50200">
    <property type="entry name" value="RA"/>
    <property type="match status" value="1"/>
</dbReference>
<gene>
    <name evidence="4" type="ORF">CIB84_001907</name>
</gene>
<dbReference type="PANTHER" id="PTHR22738">
    <property type="entry name" value="RASSF"/>
    <property type="match status" value="1"/>
</dbReference>
<sequence>MEYGSCEYLVPCGKDKFISKNELLLHLKTYNIYYEGQNLQLRHREEEGELIVEGLLNISWGLRRPIRLQMQDDNQRIRPPPSSSSWHSGCNLGAHGSVLKPSTLPDIQVTDVDAAVNTESTGNNTGTTRLQPEDPPQLLRTRSDVGVRRRGSSRTPSEQRRIRRHRFSINGHFYNHKVRPTDPSAGTVGGVLVFTHRIENSAEEFALYIVHTSGEKQKLRATDYPLIARILQGPCEQVSKVFLMEKDQVEEVTYDVAQYIKFEMPVLRSFIQKLEEEEDREVKKLMRKYAQCALHRGAALLEADVELEEELGDEEEEEAVEEEGYVGAFGPSPVEATLQAEAPRWRVPSQPVLPQGMGWGSWGARDPPALVMAPQPNGSPHQLGGSMLQLGQSWGPSGDPPTEPPGDRAVALSPLYFWQMPSAGSTMGCNTES</sequence>
<evidence type="ECO:0000259" key="2">
    <source>
        <dbReference type="PROSITE" id="PS50200"/>
    </source>
</evidence>
<dbReference type="PROSITE" id="PS50951">
    <property type="entry name" value="SARAH"/>
    <property type="match status" value="1"/>
</dbReference>
<evidence type="ECO:0000313" key="5">
    <source>
        <dbReference type="Proteomes" id="UP000237246"/>
    </source>
</evidence>
<feature type="domain" description="SARAH" evidence="3">
    <location>
        <begin position="256"/>
        <end position="303"/>
    </location>
</feature>
<dbReference type="PANTHER" id="PTHR22738:SF14">
    <property type="entry name" value="RAS ASSOCIATION DOMAIN-CONTAINING PROTEIN 2"/>
    <property type="match status" value="1"/>
</dbReference>
<dbReference type="InterPro" id="IPR011524">
    <property type="entry name" value="SARAH_dom"/>
</dbReference>
<organism evidence="4 5">
    <name type="scientific">Bambusicola thoracicus</name>
    <name type="common">Chinese bamboo-partridge</name>
    <name type="synonym">Perdix thoracica</name>
    <dbReference type="NCBI Taxonomy" id="9083"/>
    <lineage>
        <taxon>Eukaryota</taxon>
        <taxon>Metazoa</taxon>
        <taxon>Chordata</taxon>
        <taxon>Craniata</taxon>
        <taxon>Vertebrata</taxon>
        <taxon>Euteleostomi</taxon>
        <taxon>Archelosauria</taxon>
        <taxon>Archosauria</taxon>
        <taxon>Dinosauria</taxon>
        <taxon>Saurischia</taxon>
        <taxon>Theropoda</taxon>
        <taxon>Coelurosauria</taxon>
        <taxon>Aves</taxon>
        <taxon>Neognathae</taxon>
        <taxon>Galloanserae</taxon>
        <taxon>Galliformes</taxon>
        <taxon>Phasianidae</taxon>
        <taxon>Perdicinae</taxon>
        <taxon>Bambusicola</taxon>
    </lineage>
</organism>
<protein>
    <recommendedName>
        <fullName evidence="6">Ras-associating domain-containing protein</fullName>
    </recommendedName>
</protein>
<dbReference type="InterPro" id="IPR000159">
    <property type="entry name" value="RA_dom"/>
</dbReference>
<feature type="region of interest" description="Disordered" evidence="1">
    <location>
        <begin position="374"/>
        <end position="409"/>
    </location>
</feature>
<dbReference type="GO" id="GO:0005737">
    <property type="term" value="C:cytoplasm"/>
    <property type="evidence" value="ECO:0007669"/>
    <property type="project" value="TreeGrafter"/>
</dbReference>
<keyword evidence="5" id="KW-1185">Reference proteome</keyword>
<dbReference type="GO" id="GO:0005634">
    <property type="term" value="C:nucleus"/>
    <property type="evidence" value="ECO:0007669"/>
    <property type="project" value="TreeGrafter"/>
</dbReference>
<dbReference type="AlphaFoldDB" id="A0A2P4TDB1"/>
<dbReference type="GO" id="GO:0046330">
    <property type="term" value="P:positive regulation of JNK cascade"/>
    <property type="evidence" value="ECO:0007669"/>
    <property type="project" value="TreeGrafter"/>
</dbReference>
<proteinExistence type="predicted"/>
<dbReference type="InterPro" id="IPR033614">
    <property type="entry name" value="RASSF1-6"/>
</dbReference>
<feature type="domain" description="Ras-associating" evidence="2">
    <location>
        <begin position="196"/>
        <end position="248"/>
    </location>
</feature>
<evidence type="ECO:0000259" key="3">
    <source>
        <dbReference type="PROSITE" id="PS50951"/>
    </source>
</evidence>
<comment type="caution">
    <text evidence="4">The sequence shown here is derived from an EMBL/GenBank/DDBJ whole genome shotgun (WGS) entry which is preliminary data.</text>
</comment>
<dbReference type="OrthoDB" id="9976881at2759"/>
<evidence type="ECO:0008006" key="6">
    <source>
        <dbReference type="Google" id="ProtNLM"/>
    </source>
</evidence>
<dbReference type="Proteomes" id="UP000237246">
    <property type="component" value="Unassembled WGS sequence"/>
</dbReference>
<accession>A0A2P4TDB1</accession>
<reference evidence="4 5" key="1">
    <citation type="submission" date="2018-01" db="EMBL/GenBank/DDBJ databases">
        <title>Comparison of the Chinese Bamboo Partridge and Red Junglefowl genome sequences highlights the importance of demography in genome evolution.</title>
        <authorList>
            <person name="Tiley G.P."/>
            <person name="Kimball R.T."/>
            <person name="Braun E.L."/>
            <person name="Burleigh J.G."/>
        </authorList>
    </citation>
    <scope>NUCLEOTIDE SEQUENCE [LARGE SCALE GENOMIC DNA]</scope>
    <source>
        <strain evidence="4">RTK389</strain>
        <tissue evidence="4">Blood</tissue>
    </source>
</reference>
<name>A0A2P4TDB1_BAMTH</name>
<feature type="region of interest" description="Disordered" evidence="1">
    <location>
        <begin position="117"/>
        <end position="162"/>
    </location>
</feature>
<dbReference type="EMBL" id="PPHD01001984">
    <property type="protein sequence ID" value="POI34341.1"/>
    <property type="molecule type" value="Genomic_DNA"/>
</dbReference>
<dbReference type="GO" id="GO:0007165">
    <property type="term" value="P:signal transduction"/>
    <property type="evidence" value="ECO:0007669"/>
    <property type="project" value="InterPro"/>
</dbReference>